<dbReference type="Pfam" id="PF07679">
    <property type="entry name" value="I-set"/>
    <property type="match status" value="1"/>
</dbReference>
<dbReference type="GO" id="GO:0048738">
    <property type="term" value="P:cardiac muscle tissue development"/>
    <property type="evidence" value="ECO:0007669"/>
    <property type="project" value="TreeGrafter"/>
</dbReference>
<dbReference type="Ensembl" id="ENSHHUT00000042464.1">
    <property type="protein sequence ID" value="ENSHHUP00000040887.1"/>
    <property type="gene ID" value="ENSHHUG00000025285.1"/>
</dbReference>
<proteinExistence type="predicted"/>
<evidence type="ECO:0000259" key="3">
    <source>
        <dbReference type="PROSITE" id="PS50835"/>
    </source>
</evidence>
<dbReference type="Gene3D" id="2.60.40.10">
    <property type="entry name" value="Immunoglobulins"/>
    <property type="match status" value="1"/>
</dbReference>
<reference evidence="5" key="1">
    <citation type="submission" date="2018-06" db="EMBL/GenBank/DDBJ databases">
        <title>Genome assembly of Danube salmon.</title>
        <authorList>
            <person name="Macqueen D.J."/>
            <person name="Gundappa M.K."/>
        </authorList>
    </citation>
    <scope>NUCLEOTIDE SEQUENCE [LARGE SCALE GENOMIC DNA]</scope>
</reference>
<dbReference type="Proteomes" id="UP000314982">
    <property type="component" value="Unassembled WGS sequence"/>
</dbReference>
<reference evidence="4" key="2">
    <citation type="submission" date="2025-08" db="UniProtKB">
        <authorList>
            <consortium name="Ensembl"/>
        </authorList>
    </citation>
    <scope>IDENTIFICATION</scope>
</reference>
<dbReference type="PANTHER" id="PTHR14340">
    <property type="entry name" value="MICROFIBRIL-ASSOCIATED GLYCOPROTEIN 3"/>
    <property type="match status" value="1"/>
</dbReference>
<dbReference type="FunFam" id="2.60.40.10:FF:000002">
    <property type="entry name" value="Titin a"/>
    <property type="match status" value="1"/>
</dbReference>
<keyword evidence="2" id="KW-0732">Signal</keyword>
<sequence>MIKYNMSLCMCFSHSATWATLTCVLIVSTEAPVVELDLTVRNGVMIRAGEPLILPALVTGRPPPDIKWTKDDGPPDKDHVEIENVGKESILSIKAATRKDPGKYQISARNSSGIKSTWTRIEVMGKYFDGFCFMNLEFHSPLSFKMMKVCPPSSMFLFFPHMLK</sequence>
<dbReference type="STRING" id="62062.ENSHHUP00000040887"/>
<evidence type="ECO:0000313" key="4">
    <source>
        <dbReference type="Ensembl" id="ENSHHUP00000040887.1"/>
    </source>
</evidence>
<dbReference type="GeneTree" id="ENSGT01110000267173"/>
<evidence type="ECO:0000256" key="1">
    <source>
        <dbReference type="ARBA" id="ARBA00023319"/>
    </source>
</evidence>
<evidence type="ECO:0000256" key="2">
    <source>
        <dbReference type="SAM" id="SignalP"/>
    </source>
</evidence>
<feature type="domain" description="Ig-like" evidence="3">
    <location>
        <begin position="32"/>
        <end position="122"/>
    </location>
</feature>
<dbReference type="SMART" id="SM00408">
    <property type="entry name" value="IGc2"/>
    <property type="match status" value="1"/>
</dbReference>
<dbReference type="SUPFAM" id="SSF48726">
    <property type="entry name" value="Immunoglobulin"/>
    <property type="match status" value="1"/>
</dbReference>
<protein>
    <recommendedName>
        <fullName evidence="3">Ig-like domain-containing protein</fullName>
    </recommendedName>
</protein>
<feature type="chain" id="PRO_5021239723" description="Ig-like domain-containing protein" evidence="2">
    <location>
        <begin position="32"/>
        <end position="164"/>
    </location>
</feature>
<keyword evidence="1" id="KW-0393">Immunoglobulin domain</keyword>
<keyword evidence="5" id="KW-1185">Reference proteome</keyword>
<dbReference type="InterPro" id="IPR013098">
    <property type="entry name" value="Ig_I-set"/>
</dbReference>
<name>A0A4W5MR13_9TELE</name>
<feature type="signal peptide" evidence="2">
    <location>
        <begin position="1"/>
        <end position="31"/>
    </location>
</feature>
<evidence type="ECO:0000313" key="5">
    <source>
        <dbReference type="Proteomes" id="UP000314982"/>
    </source>
</evidence>
<accession>A0A4W5MR13</accession>
<dbReference type="InterPro" id="IPR036179">
    <property type="entry name" value="Ig-like_dom_sf"/>
</dbReference>
<dbReference type="PROSITE" id="PS50835">
    <property type="entry name" value="IG_LIKE"/>
    <property type="match status" value="1"/>
</dbReference>
<dbReference type="AlphaFoldDB" id="A0A4W5MR13"/>
<dbReference type="PANTHER" id="PTHR14340:SF13">
    <property type="entry name" value="TITIN"/>
    <property type="match status" value="1"/>
</dbReference>
<dbReference type="InterPro" id="IPR007110">
    <property type="entry name" value="Ig-like_dom"/>
</dbReference>
<dbReference type="GO" id="GO:0045214">
    <property type="term" value="P:sarcomere organization"/>
    <property type="evidence" value="ECO:0007669"/>
    <property type="project" value="TreeGrafter"/>
</dbReference>
<dbReference type="GO" id="GO:0031430">
    <property type="term" value="C:M band"/>
    <property type="evidence" value="ECO:0007669"/>
    <property type="project" value="TreeGrafter"/>
</dbReference>
<organism evidence="4 5">
    <name type="scientific">Hucho hucho</name>
    <name type="common">huchen</name>
    <dbReference type="NCBI Taxonomy" id="62062"/>
    <lineage>
        <taxon>Eukaryota</taxon>
        <taxon>Metazoa</taxon>
        <taxon>Chordata</taxon>
        <taxon>Craniata</taxon>
        <taxon>Vertebrata</taxon>
        <taxon>Euteleostomi</taxon>
        <taxon>Actinopterygii</taxon>
        <taxon>Neopterygii</taxon>
        <taxon>Teleostei</taxon>
        <taxon>Protacanthopterygii</taxon>
        <taxon>Salmoniformes</taxon>
        <taxon>Salmonidae</taxon>
        <taxon>Salmoninae</taxon>
        <taxon>Hucho</taxon>
    </lineage>
</organism>
<dbReference type="InterPro" id="IPR003598">
    <property type="entry name" value="Ig_sub2"/>
</dbReference>
<dbReference type="GO" id="GO:0008307">
    <property type="term" value="F:structural constituent of muscle"/>
    <property type="evidence" value="ECO:0007669"/>
    <property type="project" value="TreeGrafter"/>
</dbReference>
<reference evidence="4" key="3">
    <citation type="submission" date="2025-09" db="UniProtKB">
        <authorList>
            <consortium name="Ensembl"/>
        </authorList>
    </citation>
    <scope>IDENTIFICATION</scope>
</reference>
<dbReference type="InterPro" id="IPR013783">
    <property type="entry name" value="Ig-like_fold"/>
</dbReference>